<dbReference type="SUPFAM" id="SSF55021">
    <property type="entry name" value="ACT-like"/>
    <property type="match status" value="1"/>
</dbReference>
<dbReference type="FunFam" id="3.30.360.10:FF:000005">
    <property type="entry name" value="Homoserine dehydrogenase"/>
    <property type="match status" value="1"/>
</dbReference>
<dbReference type="Pfam" id="PF00742">
    <property type="entry name" value="Homoserine_dh"/>
    <property type="match status" value="1"/>
</dbReference>
<dbReference type="AlphaFoldDB" id="A0A519BCG2"/>
<dbReference type="UniPathway" id="UPA00051">
    <property type="reaction ID" value="UER00465"/>
</dbReference>
<evidence type="ECO:0000256" key="9">
    <source>
        <dbReference type="ARBA" id="ARBA00023002"/>
    </source>
</evidence>
<comment type="pathway">
    <text evidence="1 13">Amino-acid biosynthesis; L-threonine biosynthesis; L-threonine from L-aspartate: step 3/5.</text>
</comment>
<evidence type="ECO:0000313" key="16">
    <source>
        <dbReference type="EMBL" id="RZD14973.1"/>
    </source>
</evidence>
<evidence type="ECO:0000256" key="11">
    <source>
        <dbReference type="PIRSR" id="PIRSR000098-1"/>
    </source>
</evidence>
<evidence type="ECO:0000256" key="14">
    <source>
        <dbReference type="RuleBase" id="RU004171"/>
    </source>
</evidence>
<evidence type="ECO:0000313" key="17">
    <source>
        <dbReference type="Proteomes" id="UP000320813"/>
    </source>
</evidence>
<dbReference type="UniPathway" id="UPA00050">
    <property type="reaction ID" value="UER00063"/>
</dbReference>
<accession>A0A519BCG2</accession>
<sequence>MKKEINIGLLGFGTVASSLYHIFNERKKEINSLFSVPVNIKKIFTRGNSHPVPENVKGFLVKNIDEILEDKDIDIIIELIGGIGPAKGFITKAVNNGKSIITANKALLAEHGEEIFKQCLNKNVHIGFEAAVGGGIPILRAIKNGLAGDSIKSVYSIINGTSNFILSKMTNEGGKFEDVLKKAQEKGYAEADPSLDINGTDSAHKLVVLGRLAFSTSLSIKDVIIEGIKDINPLDVNFSKELGYTIKLLGILKNEDSRIEIRVHPTLIPSSCLLSKVDGVFNAFFLNTKYAGPLSLTGYGAGGNPTASAVMGDLMEIAGKIINNDNHHDFIISENINKLKVKSKNEIISRYYLRFSAMDRPGVLAKIAGILGENSISISSMIQKGRKVEGSVPIVITTHEANEEDLFKSVKLCDNLDVVSAKTVVLRIEDRIN</sequence>
<dbReference type="Pfam" id="PF01842">
    <property type="entry name" value="ACT"/>
    <property type="match status" value="1"/>
</dbReference>
<name>A0A519BCG2_9DELT</name>
<feature type="binding site" evidence="12">
    <location>
        <position position="105"/>
    </location>
    <ligand>
        <name>NADPH</name>
        <dbReference type="ChEBI" id="CHEBI:57783"/>
    </ligand>
</feature>
<dbReference type="EC" id="1.1.1.3" evidence="4 13"/>
<dbReference type="SUPFAM" id="SSF55347">
    <property type="entry name" value="Glyceraldehyde-3-phosphate dehydrogenase-like, C-terminal domain"/>
    <property type="match status" value="1"/>
</dbReference>
<evidence type="ECO:0000259" key="15">
    <source>
        <dbReference type="PROSITE" id="PS51671"/>
    </source>
</evidence>
<evidence type="ECO:0000256" key="2">
    <source>
        <dbReference type="ARBA" id="ARBA00005062"/>
    </source>
</evidence>
<dbReference type="InterPro" id="IPR045865">
    <property type="entry name" value="ACT-like_dom_sf"/>
</dbReference>
<protein>
    <recommendedName>
        <fullName evidence="5 13">Homoserine dehydrogenase</fullName>
        <ecNumber evidence="4 13">1.1.1.3</ecNumber>
    </recommendedName>
</protein>
<keyword evidence="9 13" id="KW-0560">Oxidoreductase</keyword>
<gene>
    <name evidence="16" type="ORF">EVJ47_01445</name>
</gene>
<feature type="domain" description="ACT" evidence="15">
    <location>
        <begin position="352"/>
        <end position="433"/>
    </location>
</feature>
<dbReference type="Gene3D" id="3.30.70.260">
    <property type="match status" value="1"/>
</dbReference>
<dbReference type="FunFam" id="3.30.70.260:FF:000030">
    <property type="entry name" value="Homoserine dehydrogenase"/>
    <property type="match status" value="1"/>
</dbReference>
<keyword evidence="7 13" id="KW-0791">Threonine biosynthesis</keyword>
<evidence type="ECO:0000256" key="12">
    <source>
        <dbReference type="PIRSR" id="PIRSR000098-2"/>
    </source>
</evidence>
<dbReference type="PROSITE" id="PS01042">
    <property type="entry name" value="HOMOSER_DHGENASE"/>
    <property type="match status" value="1"/>
</dbReference>
<dbReference type="PROSITE" id="PS51671">
    <property type="entry name" value="ACT"/>
    <property type="match status" value="1"/>
</dbReference>
<dbReference type="GO" id="GO:0004412">
    <property type="term" value="F:homoserine dehydrogenase activity"/>
    <property type="evidence" value="ECO:0007669"/>
    <property type="project" value="UniProtKB-EC"/>
</dbReference>
<keyword evidence="6 13" id="KW-0028">Amino-acid biosynthesis</keyword>
<dbReference type="Gene3D" id="3.30.360.10">
    <property type="entry name" value="Dihydrodipicolinate Reductase, domain 2"/>
    <property type="match status" value="1"/>
</dbReference>
<dbReference type="InterPro" id="IPR016204">
    <property type="entry name" value="HDH"/>
</dbReference>
<evidence type="ECO:0000256" key="10">
    <source>
        <dbReference type="ARBA" id="ARBA00023167"/>
    </source>
</evidence>
<feature type="active site" description="Proton donor" evidence="11">
    <location>
        <position position="205"/>
    </location>
</feature>
<evidence type="ECO:0000256" key="5">
    <source>
        <dbReference type="ARBA" id="ARBA00013376"/>
    </source>
</evidence>
<dbReference type="InterPro" id="IPR036291">
    <property type="entry name" value="NAD(P)-bd_dom_sf"/>
</dbReference>
<dbReference type="PANTHER" id="PTHR43331">
    <property type="entry name" value="HOMOSERINE DEHYDROGENASE"/>
    <property type="match status" value="1"/>
</dbReference>
<organism evidence="16 17">
    <name type="scientific">Candidatus Acidulodesulfobacterium ferriphilum</name>
    <dbReference type="NCBI Taxonomy" id="2597223"/>
    <lineage>
        <taxon>Bacteria</taxon>
        <taxon>Deltaproteobacteria</taxon>
        <taxon>Candidatus Acidulodesulfobacterales</taxon>
        <taxon>Candidatus Acidulodesulfobacterium</taxon>
    </lineage>
</organism>
<dbReference type="CDD" id="cd04881">
    <property type="entry name" value="ACT_HSDH-Hom"/>
    <property type="match status" value="1"/>
</dbReference>
<dbReference type="GO" id="GO:0050661">
    <property type="term" value="F:NADP binding"/>
    <property type="evidence" value="ECO:0007669"/>
    <property type="project" value="InterPro"/>
</dbReference>
<comment type="pathway">
    <text evidence="2 13">Amino-acid biosynthesis; L-methionine biosynthesis via de novo pathway; L-homoserine from L-aspartate: step 3/3.</text>
</comment>
<evidence type="ECO:0000256" key="3">
    <source>
        <dbReference type="ARBA" id="ARBA00006753"/>
    </source>
</evidence>
<dbReference type="NCBIfam" id="NF004976">
    <property type="entry name" value="PRK06349.1"/>
    <property type="match status" value="1"/>
</dbReference>
<dbReference type="EMBL" id="SGBD01000001">
    <property type="protein sequence ID" value="RZD14973.1"/>
    <property type="molecule type" value="Genomic_DNA"/>
</dbReference>
<dbReference type="PANTHER" id="PTHR43331:SF1">
    <property type="entry name" value="HOMOSERINE DEHYDROGENASE"/>
    <property type="match status" value="1"/>
</dbReference>
<reference evidence="16 17" key="1">
    <citation type="submission" date="2019-01" db="EMBL/GenBank/DDBJ databases">
        <title>Insights into ecological role of a new deltaproteobacterial order Candidatus Sinidesulfobacterales (Sva0485) by metagenomics and metatranscriptomics.</title>
        <authorList>
            <person name="Tan S."/>
            <person name="Liu J."/>
            <person name="Fang Y."/>
            <person name="Hedlund B.P."/>
            <person name="Lian Z.H."/>
            <person name="Huang L.Y."/>
            <person name="Li J.T."/>
            <person name="Huang L.N."/>
            <person name="Li W.J."/>
            <person name="Jiang H.C."/>
            <person name="Dong H.L."/>
            <person name="Shu W.S."/>
        </authorList>
    </citation>
    <scope>NUCLEOTIDE SEQUENCE [LARGE SCALE GENOMIC DNA]</scope>
    <source>
        <strain evidence="16">AP3</strain>
    </source>
</reference>
<feature type="binding site" evidence="12">
    <location>
        <position position="190"/>
    </location>
    <ligand>
        <name>L-homoserine</name>
        <dbReference type="ChEBI" id="CHEBI:57476"/>
    </ligand>
</feature>
<proteinExistence type="inferred from homology"/>
<dbReference type="SUPFAM" id="SSF51735">
    <property type="entry name" value="NAD(P)-binding Rossmann-fold domains"/>
    <property type="match status" value="1"/>
</dbReference>
<comment type="similarity">
    <text evidence="3 14">Belongs to the homoserine dehydrogenase family.</text>
</comment>
<evidence type="ECO:0000256" key="8">
    <source>
        <dbReference type="ARBA" id="ARBA00022857"/>
    </source>
</evidence>
<dbReference type="Pfam" id="PF03447">
    <property type="entry name" value="NAD_binding_3"/>
    <property type="match status" value="1"/>
</dbReference>
<dbReference type="InterPro" id="IPR001342">
    <property type="entry name" value="HDH_cat"/>
</dbReference>
<keyword evidence="8 12" id="KW-0521">NADP</keyword>
<dbReference type="GO" id="GO:0009088">
    <property type="term" value="P:threonine biosynthetic process"/>
    <property type="evidence" value="ECO:0007669"/>
    <property type="project" value="UniProtKB-UniPathway"/>
</dbReference>
<comment type="catalytic activity">
    <reaction evidence="13">
        <text>L-homoserine + NADP(+) = L-aspartate 4-semialdehyde + NADPH + H(+)</text>
        <dbReference type="Rhea" id="RHEA:15761"/>
        <dbReference type="ChEBI" id="CHEBI:15378"/>
        <dbReference type="ChEBI" id="CHEBI:57476"/>
        <dbReference type="ChEBI" id="CHEBI:57783"/>
        <dbReference type="ChEBI" id="CHEBI:58349"/>
        <dbReference type="ChEBI" id="CHEBI:537519"/>
        <dbReference type="EC" id="1.1.1.3"/>
    </reaction>
</comment>
<keyword evidence="10 13" id="KW-0486">Methionine biosynthesis</keyword>
<evidence type="ECO:0000256" key="13">
    <source>
        <dbReference type="RuleBase" id="RU000579"/>
    </source>
</evidence>
<dbReference type="Proteomes" id="UP000320813">
    <property type="component" value="Unassembled WGS sequence"/>
</dbReference>
<evidence type="ECO:0000256" key="1">
    <source>
        <dbReference type="ARBA" id="ARBA00005056"/>
    </source>
</evidence>
<dbReference type="GO" id="GO:0009086">
    <property type="term" value="P:methionine biosynthetic process"/>
    <property type="evidence" value="ECO:0007669"/>
    <property type="project" value="UniProtKB-KW"/>
</dbReference>
<comment type="caution">
    <text evidence="16">The sequence shown here is derived from an EMBL/GenBank/DDBJ whole genome shotgun (WGS) entry which is preliminary data.</text>
</comment>
<dbReference type="PIRSF" id="PIRSF000098">
    <property type="entry name" value="Homoser_dehydrog"/>
    <property type="match status" value="1"/>
</dbReference>
<evidence type="ECO:0000256" key="7">
    <source>
        <dbReference type="ARBA" id="ARBA00022697"/>
    </source>
</evidence>
<dbReference type="InterPro" id="IPR019811">
    <property type="entry name" value="HDH_CS"/>
</dbReference>
<evidence type="ECO:0000256" key="4">
    <source>
        <dbReference type="ARBA" id="ARBA00013213"/>
    </source>
</evidence>
<dbReference type="InterPro" id="IPR002912">
    <property type="entry name" value="ACT_dom"/>
</dbReference>
<dbReference type="InterPro" id="IPR005106">
    <property type="entry name" value="Asp/hSer_DH_NAD-bd"/>
</dbReference>
<dbReference type="Gene3D" id="3.40.50.720">
    <property type="entry name" value="NAD(P)-binding Rossmann-like Domain"/>
    <property type="match status" value="1"/>
</dbReference>
<evidence type="ECO:0000256" key="6">
    <source>
        <dbReference type="ARBA" id="ARBA00022605"/>
    </source>
</evidence>